<feature type="site" description="Positions MEP for the nucleophilic attack" evidence="4">
    <location>
        <position position="152"/>
    </location>
</feature>
<evidence type="ECO:0000256" key="4">
    <source>
        <dbReference type="HAMAP-Rule" id="MF_00108"/>
    </source>
</evidence>
<comment type="catalytic activity">
    <reaction evidence="4">
        <text>2-C-methyl-D-erythritol 4-phosphate + CTP + H(+) = 4-CDP-2-C-methyl-D-erythritol + diphosphate</text>
        <dbReference type="Rhea" id="RHEA:13429"/>
        <dbReference type="ChEBI" id="CHEBI:15378"/>
        <dbReference type="ChEBI" id="CHEBI:33019"/>
        <dbReference type="ChEBI" id="CHEBI:37563"/>
        <dbReference type="ChEBI" id="CHEBI:57823"/>
        <dbReference type="ChEBI" id="CHEBI:58262"/>
        <dbReference type="EC" id="2.7.7.60"/>
    </reaction>
</comment>
<protein>
    <recommendedName>
        <fullName evidence="4">2-C-methyl-D-erythritol 4-phosphate cytidylyltransferase</fullName>
        <ecNumber evidence="4">2.7.7.60</ecNumber>
    </recommendedName>
    <alternativeName>
        <fullName evidence="4">4-diphosphocytidyl-2C-methyl-D-erythritol synthase</fullName>
    </alternativeName>
    <alternativeName>
        <fullName evidence="4">MEP cytidylyltransferase</fullName>
        <shortName evidence="4">MCT</shortName>
    </alternativeName>
</protein>
<keyword evidence="6" id="KW-1185">Reference proteome</keyword>
<name>A0A2T0AS69_9FIRM</name>
<dbReference type="Gene3D" id="3.90.550.10">
    <property type="entry name" value="Spore Coat Polysaccharide Biosynthesis Protein SpsA, Chain A"/>
    <property type="match status" value="1"/>
</dbReference>
<dbReference type="AlphaFoldDB" id="A0A2T0AS69"/>
<dbReference type="Pfam" id="PF01128">
    <property type="entry name" value="IspD"/>
    <property type="match status" value="1"/>
</dbReference>
<dbReference type="Proteomes" id="UP000238415">
    <property type="component" value="Unassembled WGS sequence"/>
</dbReference>
<dbReference type="SUPFAM" id="SSF53448">
    <property type="entry name" value="Nucleotide-diphospho-sugar transferases"/>
    <property type="match status" value="1"/>
</dbReference>
<dbReference type="UniPathway" id="UPA00056">
    <property type="reaction ID" value="UER00093"/>
</dbReference>
<dbReference type="EC" id="2.7.7.60" evidence="4"/>
<dbReference type="NCBIfam" id="TIGR00453">
    <property type="entry name" value="ispD"/>
    <property type="match status" value="1"/>
</dbReference>
<accession>A0A2T0AS69</accession>
<comment type="pathway">
    <text evidence="4">Isoprenoid biosynthesis; isopentenyl diphosphate biosynthesis via DXP pathway; isopentenyl diphosphate from 1-deoxy-D-xylulose 5-phosphate: step 2/6.</text>
</comment>
<evidence type="ECO:0000256" key="3">
    <source>
        <dbReference type="ARBA" id="ARBA00023229"/>
    </source>
</evidence>
<evidence type="ECO:0000256" key="2">
    <source>
        <dbReference type="ARBA" id="ARBA00022695"/>
    </source>
</evidence>
<dbReference type="InterPro" id="IPR050088">
    <property type="entry name" value="IspD/TarI_cytidylyltransf_bact"/>
</dbReference>
<evidence type="ECO:0000256" key="1">
    <source>
        <dbReference type="ARBA" id="ARBA00022679"/>
    </source>
</evidence>
<organism evidence="5 6">
    <name type="scientific">Neomoorella humiferrea</name>
    <dbReference type="NCBI Taxonomy" id="676965"/>
    <lineage>
        <taxon>Bacteria</taxon>
        <taxon>Bacillati</taxon>
        <taxon>Bacillota</taxon>
        <taxon>Clostridia</taxon>
        <taxon>Neomoorellales</taxon>
        <taxon>Neomoorellaceae</taxon>
        <taxon>Neomoorella</taxon>
    </lineage>
</organism>
<evidence type="ECO:0000313" key="5">
    <source>
        <dbReference type="EMBL" id="PRR72894.1"/>
    </source>
</evidence>
<comment type="similarity">
    <text evidence="4">Belongs to the IspD/TarI cytidylyltransferase family. IspD subfamily.</text>
</comment>
<dbReference type="GO" id="GO:0050518">
    <property type="term" value="F:2-C-methyl-D-erythritol 4-phosphate cytidylyltransferase activity"/>
    <property type="evidence" value="ECO:0007669"/>
    <property type="project" value="UniProtKB-UniRule"/>
</dbReference>
<dbReference type="FunFam" id="3.90.550.10:FF:000003">
    <property type="entry name" value="2-C-methyl-D-erythritol 4-phosphate cytidylyltransferase"/>
    <property type="match status" value="1"/>
</dbReference>
<dbReference type="GO" id="GO:0019288">
    <property type="term" value="P:isopentenyl diphosphate biosynthetic process, methylerythritol 4-phosphate pathway"/>
    <property type="evidence" value="ECO:0007669"/>
    <property type="project" value="UniProtKB-UniRule"/>
</dbReference>
<gene>
    <name evidence="4 5" type="primary">ispD</name>
    <name evidence="5" type="ORF">MOHU_13160</name>
</gene>
<dbReference type="PANTHER" id="PTHR32125">
    <property type="entry name" value="2-C-METHYL-D-ERYTHRITOL 4-PHOSPHATE CYTIDYLYLTRANSFERASE, CHLOROPLASTIC"/>
    <property type="match status" value="1"/>
</dbReference>
<keyword evidence="3 4" id="KW-0414">Isoprene biosynthesis</keyword>
<dbReference type="InterPro" id="IPR034683">
    <property type="entry name" value="IspD/TarI"/>
</dbReference>
<feature type="site" description="Positions MEP for the nucleophilic attack" evidence="4">
    <location>
        <position position="208"/>
    </location>
</feature>
<dbReference type="CDD" id="cd02516">
    <property type="entry name" value="CDP-ME_synthetase"/>
    <property type="match status" value="1"/>
</dbReference>
<proteinExistence type="inferred from homology"/>
<evidence type="ECO:0000313" key="6">
    <source>
        <dbReference type="Proteomes" id="UP000238415"/>
    </source>
</evidence>
<keyword evidence="1 4" id="KW-0808">Transferase</keyword>
<dbReference type="EMBL" id="PVXM01000025">
    <property type="protein sequence ID" value="PRR72894.1"/>
    <property type="molecule type" value="Genomic_DNA"/>
</dbReference>
<dbReference type="InterPro" id="IPR029044">
    <property type="entry name" value="Nucleotide-diphossugar_trans"/>
</dbReference>
<reference evidence="5 6" key="1">
    <citation type="submission" date="2018-03" db="EMBL/GenBank/DDBJ databases">
        <title>Genome sequence of Moorella humiferrea DSM 23265.</title>
        <authorList>
            <person name="Poehlein A."/>
            <person name="Daniel R."/>
        </authorList>
    </citation>
    <scope>NUCLEOTIDE SEQUENCE [LARGE SCALE GENOMIC DNA]</scope>
    <source>
        <strain evidence="5 6">DSM 23265</strain>
    </source>
</reference>
<keyword evidence="2 4" id="KW-0548">Nucleotidyltransferase</keyword>
<comment type="function">
    <text evidence="4">Catalyzes the formation of 4-diphosphocytidyl-2-C-methyl-D-erythritol from CTP and 2-C-methyl-D-erythritol 4-phosphate (MEP).</text>
</comment>
<dbReference type="HAMAP" id="MF_00108">
    <property type="entry name" value="IspD"/>
    <property type="match status" value="1"/>
</dbReference>
<feature type="site" description="Transition state stabilizer" evidence="4">
    <location>
        <position position="20"/>
    </location>
</feature>
<feature type="site" description="Transition state stabilizer" evidence="4">
    <location>
        <position position="13"/>
    </location>
</feature>
<sequence length="229" mass="24318">MSFIIAAAGQGRRMGAGGNKVYMPLGDKPVLAYSLAVVEASPLVDEVIIVTRGEDIHLCREIVAAGPFRKVKEIVAGGEERQDSVAAGLKAVAPPAEWVAVHDGARPFLSLALLARVVDAAGKTGAAVAALPVKETIKRGNEEGIVTATLVREGLWSVQTPQVFRREWLVDAYSKAKENGWTATDDASLVEKAGYPVRLVYGEEINIKITTPGDMILARAILAGEWSCG</sequence>
<dbReference type="InterPro" id="IPR001228">
    <property type="entry name" value="IspD"/>
</dbReference>
<dbReference type="PANTHER" id="PTHR32125:SF4">
    <property type="entry name" value="2-C-METHYL-D-ERYTHRITOL 4-PHOSPHATE CYTIDYLYLTRANSFERASE, CHLOROPLASTIC"/>
    <property type="match status" value="1"/>
</dbReference>
<comment type="caution">
    <text evidence="5">The sequence shown here is derived from an EMBL/GenBank/DDBJ whole genome shotgun (WGS) entry which is preliminary data.</text>
</comment>